<dbReference type="EMBL" id="FO681347">
    <property type="protein sequence ID" value="CCV64288.1"/>
    <property type="molecule type" value="Genomic_DNA"/>
</dbReference>
<evidence type="ECO:0000256" key="9">
    <source>
        <dbReference type="ARBA" id="ARBA00022516"/>
    </source>
</evidence>
<dbReference type="HOGENOM" id="CLU_051314_2_3_14"/>
<feature type="transmembrane region" description="Helical" evidence="20">
    <location>
        <begin position="161"/>
        <end position="179"/>
    </location>
</feature>
<comment type="catalytic activity">
    <reaction evidence="17">
        <text>a CDP-1,2-diacyl-sn-glycerol + sn-glycerol 3-phosphate = a 1,2-diacyl-sn-glycero-3-phospho-(1'-sn-glycero-3'-phosphate) + CMP + H(+)</text>
        <dbReference type="Rhea" id="RHEA:12593"/>
        <dbReference type="ChEBI" id="CHEBI:15378"/>
        <dbReference type="ChEBI" id="CHEBI:57597"/>
        <dbReference type="ChEBI" id="CHEBI:58332"/>
        <dbReference type="ChEBI" id="CHEBI:60110"/>
        <dbReference type="ChEBI" id="CHEBI:60377"/>
        <dbReference type="EC" id="2.7.8.5"/>
    </reaction>
</comment>
<evidence type="ECO:0000256" key="5">
    <source>
        <dbReference type="ARBA" id="ARBA00010441"/>
    </source>
</evidence>
<keyword evidence="15" id="KW-0594">Phospholipid biosynthesis</keyword>
<dbReference type="RefSeq" id="WP_026658723.1">
    <property type="nucleotide sequence ID" value="NC_022538.1"/>
</dbReference>
<protein>
    <recommendedName>
        <fullName evidence="7 18">CDP-diacylglycerol--glycerol-3-phosphate 3-phosphatidyltransferase</fullName>
        <ecNumber evidence="6 18">2.7.8.5</ecNumber>
    </recommendedName>
</protein>
<dbReference type="InterPro" id="IPR000462">
    <property type="entry name" value="CDP-OH_P_trans"/>
</dbReference>
<comment type="pathway">
    <text evidence="4">Lipid metabolism.</text>
</comment>
<sequence length="189" mass="21393">MTTANKITIFRVFLIPVMLILIYIPGLEQEIGFLDLKLARLLFTIIFIIASLTDFLDGYIARKYKQITTFGKFLDPLADKVLVLTAFLYLMILMPDRVTVWAVMIVIIREFMVTGIRLLAVEKGVVIAASKYGKLKTATTMVALIWLLFNDFGLPAIIGDILFYLAIILTVVSGLEYFFKNKKVILESV</sequence>
<evidence type="ECO:0000256" key="7">
    <source>
        <dbReference type="ARBA" id="ARBA00014944"/>
    </source>
</evidence>
<evidence type="ECO:0000256" key="15">
    <source>
        <dbReference type="ARBA" id="ARBA00023209"/>
    </source>
</evidence>
<organism evidence="21 22">
    <name type="scientific">Alteracholeplasma palmae (strain ATCC 49389 / J233)</name>
    <name type="common">Acholeplasma palmae</name>
    <dbReference type="NCBI Taxonomy" id="1318466"/>
    <lineage>
        <taxon>Bacteria</taxon>
        <taxon>Bacillati</taxon>
        <taxon>Mycoplasmatota</taxon>
        <taxon>Mollicutes</taxon>
        <taxon>Acholeplasmatales</taxon>
        <taxon>Acholeplasmataceae</taxon>
        <taxon>Acholeplasma</taxon>
    </lineage>
</organism>
<evidence type="ECO:0000256" key="18">
    <source>
        <dbReference type="NCBIfam" id="TIGR00560"/>
    </source>
</evidence>
<evidence type="ECO:0000256" key="11">
    <source>
        <dbReference type="ARBA" id="ARBA00022692"/>
    </source>
</evidence>
<dbReference type="AlphaFoldDB" id="U4KKU1"/>
<evidence type="ECO:0000256" key="1">
    <source>
        <dbReference type="ARBA" id="ARBA00003973"/>
    </source>
</evidence>
<dbReference type="STRING" id="1318466.BN85407110"/>
<evidence type="ECO:0000256" key="6">
    <source>
        <dbReference type="ARBA" id="ARBA00013170"/>
    </source>
</evidence>
<keyword evidence="12 20" id="KW-1133">Transmembrane helix</keyword>
<keyword evidence="9" id="KW-0444">Lipid biosynthesis</keyword>
<dbReference type="Gene3D" id="1.20.120.1760">
    <property type="match status" value="1"/>
</dbReference>
<dbReference type="InterPro" id="IPR004570">
    <property type="entry name" value="Phosphatidylglycerol_P_synth"/>
</dbReference>
<evidence type="ECO:0000256" key="13">
    <source>
        <dbReference type="ARBA" id="ARBA00023098"/>
    </source>
</evidence>
<dbReference type="Pfam" id="PF01066">
    <property type="entry name" value="CDP-OH_P_transf"/>
    <property type="match status" value="1"/>
</dbReference>
<dbReference type="InterPro" id="IPR048254">
    <property type="entry name" value="CDP_ALCOHOL_P_TRANSF_CS"/>
</dbReference>
<comment type="subcellular location">
    <subcellularLocation>
        <location evidence="2">Cell membrane</location>
        <topology evidence="2">Multi-pass membrane protein</topology>
    </subcellularLocation>
</comment>
<name>U4KKU1_ALTPJ</name>
<reference evidence="21 22" key="1">
    <citation type="journal article" date="2013" name="J. Mol. Microbiol. Biotechnol.">
        <title>Analysis of the Complete Genomes of Acholeplasma brassicae , A. palmae and A. laidlawii and Their Comparison to the Obligate Parasites from ' Candidatus Phytoplasma'.</title>
        <authorList>
            <person name="Kube M."/>
            <person name="Siewert C."/>
            <person name="Migdoll A.M."/>
            <person name="Duduk B."/>
            <person name="Holz S."/>
            <person name="Rabus R."/>
            <person name="Seemuller E."/>
            <person name="Mitrovic J."/>
            <person name="Muller I."/>
            <person name="Buttner C."/>
            <person name="Reinhardt R."/>
        </authorList>
    </citation>
    <scope>NUCLEOTIDE SEQUENCE [LARGE SCALE GENOMIC DNA]</scope>
    <source>
        <strain evidence="21 22">J233</strain>
    </source>
</reference>
<dbReference type="InterPro" id="IPR050324">
    <property type="entry name" value="CDP-alcohol_PTase-I"/>
</dbReference>
<dbReference type="EC" id="2.7.8.5" evidence="6 18"/>
<keyword evidence="22" id="KW-1185">Reference proteome</keyword>
<comment type="similarity">
    <text evidence="5 19">Belongs to the CDP-alcohol phosphatidyltransferase class-I family.</text>
</comment>
<keyword evidence="14 20" id="KW-0472">Membrane</keyword>
<evidence type="ECO:0000256" key="20">
    <source>
        <dbReference type="SAM" id="Phobius"/>
    </source>
</evidence>
<evidence type="ECO:0000256" key="8">
    <source>
        <dbReference type="ARBA" id="ARBA00022475"/>
    </source>
</evidence>
<keyword evidence="16" id="KW-1208">Phospholipid metabolism</keyword>
<dbReference type="GO" id="GO:0046474">
    <property type="term" value="P:glycerophospholipid biosynthetic process"/>
    <property type="evidence" value="ECO:0007669"/>
    <property type="project" value="TreeGrafter"/>
</dbReference>
<keyword evidence="13" id="KW-0443">Lipid metabolism</keyword>
<accession>U4KKU1</accession>
<dbReference type="NCBIfam" id="TIGR00560">
    <property type="entry name" value="pgsA"/>
    <property type="match status" value="1"/>
</dbReference>
<feature type="transmembrane region" description="Helical" evidence="20">
    <location>
        <begin position="7"/>
        <end position="26"/>
    </location>
</feature>
<evidence type="ECO:0000256" key="16">
    <source>
        <dbReference type="ARBA" id="ARBA00023264"/>
    </source>
</evidence>
<keyword evidence="8" id="KW-1003">Cell membrane</keyword>
<dbReference type="FunFam" id="1.20.120.1760:FF:000004">
    <property type="entry name" value="CDP-diacylglycerol--glycerol-3-phosphate 3-phosphatidyltransferase"/>
    <property type="match status" value="1"/>
</dbReference>
<proteinExistence type="inferred from homology"/>
<dbReference type="InterPro" id="IPR043130">
    <property type="entry name" value="CDP-OH_PTrfase_TM_dom"/>
</dbReference>
<dbReference type="PANTHER" id="PTHR14269">
    <property type="entry name" value="CDP-DIACYLGLYCEROL--GLYCEROL-3-PHOSPHATE 3-PHOSPHATIDYLTRANSFERASE-RELATED"/>
    <property type="match status" value="1"/>
</dbReference>
<evidence type="ECO:0000256" key="19">
    <source>
        <dbReference type="RuleBase" id="RU003750"/>
    </source>
</evidence>
<dbReference type="GO" id="GO:0005886">
    <property type="term" value="C:plasma membrane"/>
    <property type="evidence" value="ECO:0007669"/>
    <property type="project" value="UniProtKB-SubCell"/>
</dbReference>
<comment type="pathway">
    <text evidence="3">Phospholipid metabolism; phosphatidylglycerol biosynthesis; phosphatidylglycerol from CDP-diacylglycerol: step 1/2.</text>
</comment>
<evidence type="ECO:0000256" key="3">
    <source>
        <dbReference type="ARBA" id="ARBA00005042"/>
    </source>
</evidence>
<comment type="function">
    <text evidence="1">This protein catalyzes the committed step to the synthesis of the acidic phospholipids.</text>
</comment>
<evidence type="ECO:0000256" key="17">
    <source>
        <dbReference type="ARBA" id="ARBA00048586"/>
    </source>
</evidence>
<dbReference type="OrthoDB" id="9796672at2"/>
<dbReference type="Proteomes" id="UP000032740">
    <property type="component" value="Chromosome"/>
</dbReference>
<evidence type="ECO:0000313" key="22">
    <source>
        <dbReference type="Proteomes" id="UP000032740"/>
    </source>
</evidence>
<keyword evidence="11 20" id="KW-0812">Transmembrane</keyword>
<dbReference type="PANTHER" id="PTHR14269:SF62">
    <property type="entry name" value="CDP-DIACYLGLYCEROL--GLYCEROL-3-PHOSPHATE 3-PHOSPHATIDYLTRANSFERASE 1, CHLOROPLASTIC"/>
    <property type="match status" value="1"/>
</dbReference>
<evidence type="ECO:0000256" key="4">
    <source>
        <dbReference type="ARBA" id="ARBA00005189"/>
    </source>
</evidence>
<dbReference type="PIRSF" id="PIRSF000847">
    <property type="entry name" value="Phos_ph_gly_syn"/>
    <property type="match status" value="1"/>
</dbReference>
<dbReference type="PROSITE" id="PS00379">
    <property type="entry name" value="CDP_ALCOHOL_P_TRANSF"/>
    <property type="match status" value="1"/>
</dbReference>
<evidence type="ECO:0000313" key="21">
    <source>
        <dbReference type="EMBL" id="CCV64288.1"/>
    </source>
</evidence>
<dbReference type="KEGG" id="apal:BN85407110"/>
<evidence type="ECO:0000256" key="10">
    <source>
        <dbReference type="ARBA" id="ARBA00022679"/>
    </source>
</evidence>
<feature type="transmembrane region" description="Helical" evidence="20">
    <location>
        <begin position="77"/>
        <end position="94"/>
    </location>
</feature>
<gene>
    <name evidence="21" type="primary">pgsA</name>
    <name evidence="21" type="ORF">BN85407110</name>
</gene>
<evidence type="ECO:0000256" key="2">
    <source>
        <dbReference type="ARBA" id="ARBA00004651"/>
    </source>
</evidence>
<evidence type="ECO:0000256" key="12">
    <source>
        <dbReference type="ARBA" id="ARBA00022989"/>
    </source>
</evidence>
<feature type="transmembrane region" description="Helical" evidence="20">
    <location>
        <begin position="38"/>
        <end position="56"/>
    </location>
</feature>
<dbReference type="GO" id="GO:0008444">
    <property type="term" value="F:CDP-diacylglycerol-glycerol-3-phosphate 3-phosphatidyltransferase activity"/>
    <property type="evidence" value="ECO:0007669"/>
    <property type="project" value="UniProtKB-UniRule"/>
</dbReference>
<keyword evidence="10 19" id="KW-0808">Transferase</keyword>
<evidence type="ECO:0000256" key="14">
    <source>
        <dbReference type="ARBA" id="ARBA00023136"/>
    </source>
</evidence>